<reference evidence="1 2" key="1">
    <citation type="submission" date="2019-07" db="EMBL/GenBank/DDBJ databases">
        <title>Complete Genome Sequence of Leptotrichia wadei Strain JMUB3934.</title>
        <authorList>
            <person name="Watanabe S."/>
            <person name="Cui L."/>
        </authorList>
    </citation>
    <scope>NUCLEOTIDE SEQUENCE [LARGE SCALE GENOMIC DNA]</scope>
    <source>
        <strain evidence="1 2">JMUB3934</strain>
    </source>
</reference>
<dbReference type="Pfam" id="PF03864">
    <property type="entry name" value="Phage_cap_E"/>
    <property type="match status" value="1"/>
</dbReference>
<evidence type="ECO:0000313" key="1">
    <source>
        <dbReference type="EMBL" id="BBM49708.1"/>
    </source>
</evidence>
<accession>A0A510KDH0</accession>
<name>A0A510KDH0_9FUSO</name>
<dbReference type="Gene3D" id="3.30.1930.10">
    <property type="entry name" value="capsid protein of prophage domain"/>
    <property type="match status" value="1"/>
</dbReference>
<proteinExistence type="predicted"/>
<dbReference type="RefSeq" id="WP_146964220.1">
    <property type="nucleotide sequence ID" value="NZ_AP019835.1"/>
</dbReference>
<evidence type="ECO:0008006" key="3">
    <source>
        <dbReference type="Google" id="ProtNLM"/>
    </source>
</evidence>
<dbReference type="AlphaFoldDB" id="A0A510KDH0"/>
<dbReference type="InterPro" id="IPR005564">
    <property type="entry name" value="Major_capsid_GpE"/>
</dbReference>
<evidence type="ECO:0000313" key="2">
    <source>
        <dbReference type="Proteomes" id="UP000321501"/>
    </source>
</evidence>
<sequence>MSMNLDLSLRTLFLVTEAMPRPRTFLFDTFFGNRENLDTETVTIEFKNGRRLMAPFVDRYVDGEEMPKDTFSGRTFKPYAVAPKKTFHADELTFERLPGENPFSQSDPDTKRQKKIAETLQEQSEQIARRWEAMAAETLYKLQTTIDGEGISDTIKYYDNSSTEHHTTVASTWDNANSDPIKDIKAVLSEINKAGGTRPDAIILDPLAAELFINNKAVQNMMNLRNAYFGDIRPEVEGVNGASYIGTLTGLGIDVFEYQEYYDYVDKTTKQTKTKAIIPDYTALFAPKGNLVKFGAVSTIKDGLLEGDLIPRTHTKEENDTITIRTMSKPVTIPLNTKSLKVLKVK</sequence>
<protein>
    <recommendedName>
        <fullName evidence="3">Phage major capsid protein E</fullName>
    </recommendedName>
</protein>
<organism evidence="1 2">
    <name type="scientific">Leptotrichia wadei</name>
    <dbReference type="NCBI Taxonomy" id="157687"/>
    <lineage>
        <taxon>Bacteria</taxon>
        <taxon>Fusobacteriati</taxon>
        <taxon>Fusobacteriota</taxon>
        <taxon>Fusobacteriia</taxon>
        <taxon>Fusobacteriales</taxon>
        <taxon>Leptotrichiaceae</taxon>
        <taxon>Leptotrichia</taxon>
    </lineage>
</organism>
<dbReference type="EMBL" id="AP019835">
    <property type="protein sequence ID" value="BBM49708.1"/>
    <property type="molecule type" value="Genomic_DNA"/>
</dbReference>
<dbReference type="Gene3D" id="3.15.30.10">
    <property type="entry name" value="putative capsid protein of prophage domain like"/>
    <property type="match status" value="1"/>
</dbReference>
<gene>
    <name evidence="1" type="ORF">JMUB3934_1004</name>
</gene>
<dbReference type="Proteomes" id="UP000321501">
    <property type="component" value="Chromosome"/>
</dbReference>